<dbReference type="EMBL" id="BGZK01000119">
    <property type="protein sequence ID" value="GBP20569.1"/>
    <property type="molecule type" value="Genomic_DNA"/>
</dbReference>
<name>A0A4C1U2R3_EUMVA</name>
<dbReference type="AlphaFoldDB" id="A0A4C1U2R3"/>
<keyword evidence="2" id="KW-1185">Reference proteome</keyword>
<dbReference type="Proteomes" id="UP000299102">
    <property type="component" value="Unassembled WGS sequence"/>
</dbReference>
<accession>A0A4C1U2R3</accession>
<proteinExistence type="predicted"/>
<evidence type="ECO:0000313" key="2">
    <source>
        <dbReference type="Proteomes" id="UP000299102"/>
    </source>
</evidence>
<organism evidence="1 2">
    <name type="scientific">Eumeta variegata</name>
    <name type="common">Bagworm moth</name>
    <name type="synonym">Eumeta japonica</name>
    <dbReference type="NCBI Taxonomy" id="151549"/>
    <lineage>
        <taxon>Eukaryota</taxon>
        <taxon>Metazoa</taxon>
        <taxon>Ecdysozoa</taxon>
        <taxon>Arthropoda</taxon>
        <taxon>Hexapoda</taxon>
        <taxon>Insecta</taxon>
        <taxon>Pterygota</taxon>
        <taxon>Neoptera</taxon>
        <taxon>Endopterygota</taxon>
        <taxon>Lepidoptera</taxon>
        <taxon>Glossata</taxon>
        <taxon>Ditrysia</taxon>
        <taxon>Tineoidea</taxon>
        <taxon>Psychidae</taxon>
        <taxon>Oiketicinae</taxon>
        <taxon>Eumeta</taxon>
    </lineage>
</organism>
<protein>
    <submittedName>
        <fullName evidence="1">Uncharacterized protein</fullName>
    </submittedName>
</protein>
<comment type="caution">
    <text evidence="1">The sequence shown here is derived from an EMBL/GenBank/DDBJ whole genome shotgun (WGS) entry which is preliminary data.</text>
</comment>
<reference evidence="1 2" key="1">
    <citation type="journal article" date="2019" name="Commun. Biol.">
        <title>The bagworm genome reveals a unique fibroin gene that provides high tensile strength.</title>
        <authorList>
            <person name="Kono N."/>
            <person name="Nakamura H."/>
            <person name="Ohtoshi R."/>
            <person name="Tomita M."/>
            <person name="Numata K."/>
            <person name="Arakawa K."/>
        </authorList>
    </citation>
    <scope>NUCLEOTIDE SEQUENCE [LARGE SCALE GENOMIC DNA]</scope>
</reference>
<evidence type="ECO:0000313" key="1">
    <source>
        <dbReference type="EMBL" id="GBP20569.1"/>
    </source>
</evidence>
<sequence length="74" mass="8438">MGECCVKIRGTVARVHGGFRIPFSPLQEWTTNILMRKRRLDSAQRSIPEAAFSHKILPVRPTAEIPSRHMRVQA</sequence>
<gene>
    <name evidence="1" type="ORF">EVAR_78948_1</name>
</gene>